<evidence type="ECO:0008006" key="4">
    <source>
        <dbReference type="Google" id="ProtNLM"/>
    </source>
</evidence>
<accession>A0ABQ5Z8H2</accession>
<keyword evidence="1" id="KW-0472">Membrane</keyword>
<evidence type="ECO:0000313" key="2">
    <source>
        <dbReference type="EMBL" id="GLR47094.1"/>
    </source>
</evidence>
<sequence length="59" mass="5764">MSNFVKLVRDESGASAAEYALILAIVGTAIAVAAIGLGKSVAGAMNSASSCIDTKGSTC</sequence>
<evidence type="ECO:0000256" key="1">
    <source>
        <dbReference type="SAM" id="Phobius"/>
    </source>
</evidence>
<organism evidence="2 3">
    <name type="scientific">Sphingomonas astaxanthinifaciens DSM 22298</name>
    <dbReference type="NCBI Taxonomy" id="1123267"/>
    <lineage>
        <taxon>Bacteria</taxon>
        <taxon>Pseudomonadati</taxon>
        <taxon>Pseudomonadota</taxon>
        <taxon>Alphaproteobacteria</taxon>
        <taxon>Sphingomonadales</taxon>
        <taxon>Sphingomonadaceae</taxon>
        <taxon>Sphingomonas</taxon>
    </lineage>
</organism>
<keyword evidence="1" id="KW-0812">Transmembrane</keyword>
<gene>
    <name evidence="2" type="ORF">GCM10007925_08050</name>
</gene>
<keyword evidence="3" id="KW-1185">Reference proteome</keyword>
<proteinExistence type="predicted"/>
<comment type="caution">
    <text evidence="2">The sequence shown here is derived from an EMBL/GenBank/DDBJ whole genome shotgun (WGS) entry which is preliminary data.</text>
</comment>
<evidence type="ECO:0000313" key="3">
    <source>
        <dbReference type="Proteomes" id="UP001156703"/>
    </source>
</evidence>
<reference evidence="3" key="1">
    <citation type="journal article" date="2019" name="Int. J. Syst. Evol. Microbiol.">
        <title>The Global Catalogue of Microorganisms (GCM) 10K type strain sequencing project: providing services to taxonomists for standard genome sequencing and annotation.</title>
        <authorList>
            <consortium name="The Broad Institute Genomics Platform"/>
            <consortium name="The Broad Institute Genome Sequencing Center for Infectious Disease"/>
            <person name="Wu L."/>
            <person name="Ma J."/>
        </authorList>
    </citation>
    <scope>NUCLEOTIDE SEQUENCE [LARGE SCALE GENOMIC DNA]</scope>
    <source>
        <strain evidence="3">NBRC 102146</strain>
    </source>
</reference>
<name>A0ABQ5Z8H2_9SPHN</name>
<dbReference type="RefSeq" id="WP_029942296.1">
    <property type="nucleotide sequence ID" value="NZ_BSOO01000005.1"/>
</dbReference>
<keyword evidence="1" id="KW-1133">Transmembrane helix</keyword>
<feature type="transmembrane region" description="Helical" evidence="1">
    <location>
        <begin position="20"/>
        <end position="38"/>
    </location>
</feature>
<protein>
    <recommendedName>
        <fullName evidence="4">Pilus assembly protein Flp/PilA</fullName>
    </recommendedName>
</protein>
<dbReference type="EMBL" id="BSOO01000005">
    <property type="protein sequence ID" value="GLR47094.1"/>
    <property type="molecule type" value="Genomic_DNA"/>
</dbReference>
<dbReference type="Proteomes" id="UP001156703">
    <property type="component" value="Unassembled WGS sequence"/>
</dbReference>